<gene>
    <name evidence="1" type="ordered locus">MCP_0003</name>
</gene>
<organism evidence="1 2">
    <name type="scientific">Methanocella paludicola (strain DSM 17711 / JCM 13418 / NBRC 101707 / SANAE)</name>
    <dbReference type="NCBI Taxonomy" id="304371"/>
    <lineage>
        <taxon>Archaea</taxon>
        <taxon>Methanobacteriati</taxon>
        <taxon>Methanobacteriota</taxon>
        <taxon>Stenosarchaea group</taxon>
        <taxon>Methanomicrobia</taxon>
        <taxon>Methanocellales</taxon>
        <taxon>Methanocellaceae</taxon>
        <taxon>Methanocella</taxon>
    </lineage>
</organism>
<dbReference type="eggNOG" id="arCOG01739">
    <property type="taxonomic scope" value="Archaea"/>
</dbReference>
<dbReference type="PATRIC" id="fig|304371.9.peg.3"/>
<evidence type="ECO:0000313" key="2">
    <source>
        <dbReference type="Proteomes" id="UP000001882"/>
    </source>
</evidence>
<reference evidence="2" key="3">
    <citation type="journal article" date="2011" name="PLoS ONE">
        <title>Genome sequence of a mesophilic hydrogenotrophic methanogen Methanocella paludicola, the first cultivated representative of the order Methanocellales.</title>
        <authorList>
            <person name="Sakai S."/>
            <person name="Takaki Y."/>
            <person name="Shimamura S."/>
            <person name="Sekine M."/>
            <person name="Tajima T."/>
            <person name="Kosugi H."/>
            <person name="Ichikawa N."/>
            <person name="Tasumi E."/>
            <person name="Hiraki A.T."/>
            <person name="Shimizu A."/>
            <person name="Kato Y."/>
            <person name="Nishiko R."/>
            <person name="Mori K."/>
            <person name="Fujita N."/>
            <person name="Imachi H."/>
            <person name="Takai K."/>
        </authorList>
    </citation>
    <scope>NUCLEOTIDE SEQUENCE [LARGE SCALE GENOMIC DNA]</scope>
    <source>
        <strain evidence="2">DSM 17711 / JCM 13418 / NBRC 101707 / SANAE</strain>
    </source>
</reference>
<sequence>MKGLLRDTALTLALVLALAGALYLYAGVWPPLVSVDGTSMYPNLMPGDLIVLRGLDRVGVVPGCEAVNVSYSAFNGYGDVIVYIPMGDRNRTPVIHRAACWVSEGQPMWPGGPSAPHSGFLTLGDNNFFYDQSTSISPDQPVRPEWVLGVSQFRIPYLGLLRSFL</sequence>
<dbReference type="AlphaFoldDB" id="D1YUF3"/>
<dbReference type="GO" id="GO:0006465">
    <property type="term" value="P:signal peptide processing"/>
    <property type="evidence" value="ECO:0007669"/>
    <property type="project" value="InterPro"/>
</dbReference>
<dbReference type="InterPro" id="IPR036286">
    <property type="entry name" value="LexA/Signal_pep-like_sf"/>
</dbReference>
<proteinExistence type="predicted"/>
<dbReference type="Proteomes" id="UP000001882">
    <property type="component" value="Chromosome"/>
</dbReference>
<dbReference type="GO" id="GO:0004252">
    <property type="term" value="F:serine-type endopeptidase activity"/>
    <property type="evidence" value="ECO:0007669"/>
    <property type="project" value="InterPro"/>
</dbReference>
<dbReference type="RefSeq" id="WP_012898755.1">
    <property type="nucleotide sequence ID" value="NC_013665.1"/>
</dbReference>
<reference evidence="1 2" key="2">
    <citation type="journal article" date="2008" name="Int. J. Syst. Evol. Microbiol.">
        <title>Methanocella paludicola gen. nov., sp. nov., a methane-producing archaeon, the first isolate of the lineage 'Rice Cluster I', and proposal of the new archaeal order Methanocellales ord. nov.</title>
        <authorList>
            <person name="Sakai S."/>
            <person name="Imachi H."/>
            <person name="Hanada S."/>
            <person name="Ohashi A."/>
            <person name="Harada H."/>
            <person name="Kamagata Y."/>
        </authorList>
    </citation>
    <scope>NUCLEOTIDE SEQUENCE [LARGE SCALE GENOMIC DNA]</scope>
    <source>
        <strain evidence="2">DSM 17711 / JCM 13418 / NBRC 101707 / SANAE</strain>
    </source>
</reference>
<dbReference type="SUPFAM" id="SSF51306">
    <property type="entry name" value="LexA/Signal peptidase"/>
    <property type="match status" value="1"/>
</dbReference>
<accession>D1YUF3</accession>
<dbReference type="EMBL" id="AP011532">
    <property type="protein sequence ID" value="BAI60075.1"/>
    <property type="molecule type" value="Genomic_DNA"/>
</dbReference>
<dbReference type="KEGG" id="mpd:MCP_0003"/>
<name>D1YUF3_METPS</name>
<dbReference type="GeneID" id="8680180"/>
<dbReference type="InParanoid" id="D1YUF3"/>
<reference evidence="1 2" key="1">
    <citation type="journal article" date="2007" name="Appl. Environ. Microbiol.">
        <title>Isolation of key methanogens for global methane emission from rice paddy fields: a novel isolate affiliated with the clone cluster rice cluster I.</title>
        <authorList>
            <person name="Sakai S."/>
            <person name="Imachi H."/>
            <person name="Sekiguchi Y."/>
            <person name="Ohashi A."/>
            <person name="Harada H."/>
            <person name="Kamagata Y."/>
        </authorList>
    </citation>
    <scope>NUCLEOTIDE SEQUENCE [LARGE SCALE GENOMIC DNA]</scope>
    <source>
        <strain evidence="2">DSM 17711 / JCM 13418 / NBRC 101707 / SANAE</strain>
    </source>
</reference>
<evidence type="ECO:0000313" key="1">
    <source>
        <dbReference type="EMBL" id="BAI60075.1"/>
    </source>
</evidence>
<protein>
    <recommendedName>
        <fullName evidence="3">Signal peptidase I</fullName>
    </recommendedName>
</protein>
<evidence type="ECO:0008006" key="3">
    <source>
        <dbReference type="Google" id="ProtNLM"/>
    </source>
</evidence>
<dbReference type="CDD" id="cd06530">
    <property type="entry name" value="S26_SPase_I"/>
    <property type="match status" value="1"/>
</dbReference>
<keyword evidence="2" id="KW-1185">Reference proteome</keyword>
<dbReference type="STRING" id="304371.MCP_0003"/>
<dbReference type="InterPro" id="IPR019533">
    <property type="entry name" value="Peptidase_S26"/>
</dbReference>